<reference evidence="7" key="1">
    <citation type="submission" date="2016-10" db="EMBL/GenBank/DDBJ databases">
        <authorList>
            <person name="Varghese N."/>
            <person name="Submissions S."/>
        </authorList>
    </citation>
    <scope>NUCLEOTIDE SEQUENCE [LARGE SCALE GENOMIC DNA]</scope>
    <source>
        <strain evidence="7">IBRC-M 10761</strain>
    </source>
</reference>
<dbReference type="RefSeq" id="WP_092168008.1">
    <property type="nucleotide sequence ID" value="NZ_FNZH01000001.1"/>
</dbReference>
<protein>
    <submittedName>
        <fullName evidence="6">Putative membrane-bound dehydrogenase domain-containing protein</fullName>
    </submittedName>
</protein>
<dbReference type="AlphaFoldDB" id="A0A1H6TD93"/>
<evidence type="ECO:0000256" key="2">
    <source>
        <dbReference type="ARBA" id="ARBA00022723"/>
    </source>
</evidence>
<dbReference type="Gene3D" id="2.60.120.560">
    <property type="entry name" value="Exo-inulinase, domain 1"/>
    <property type="match status" value="1"/>
</dbReference>
<dbReference type="GO" id="GO:0020037">
    <property type="term" value="F:heme binding"/>
    <property type="evidence" value="ECO:0007669"/>
    <property type="project" value="InterPro"/>
</dbReference>
<dbReference type="Pfam" id="PF06439">
    <property type="entry name" value="3keto-disac_hyd"/>
    <property type="match status" value="1"/>
</dbReference>
<dbReference type="PANTHER" id="PTHR33546">
    <property type="entry name" value="LARGE, MULTIFUNCTIONAL SECRETED PROTEIN-RELATED"/>
    <property type="match status" value="1"/>
</dbReference>
<evidence type="ECO:0000313" key="7">
    <source>
        <dbReference type="Proteomes" id="UP000199403"/>
    </source>
</evidence>
<dbReference type="GO" id="GO:0016788">
    <property type="term" value="F:hydrolase activity, acting on ester bonds"/>
    <property type="evidence" value="ECO:0007669"/>
    <property type="project" value="UniProtKB-ARBA"/>
</dbReference>
<dbReference type="SUPFAM" id="SSF46626">
    <property type="entry name" value="Cytochrome c"/>
    <property type="match status" value="1"/>
</dbReference>
<evidence type="ECO:0000256" key="4">
    <source>
        <dbReference type="PROSITE-ProRule" id="PRU00433"/>
    </source>
</evidence>
<dbReference type="SUPFAM" id="SSF52266">
    <property type="entry name" value="SGNH hydrolase"/>
    <property type="match status" value="1"/>
</dbReference>
<dbReference type="InterPro" id="IPR036514">
    <property type="entry name" value="SGNH_hydro_sf"/>
</dbReference>
<dbReference type="Proteomes" id="UP000199403">
    <property type="component" value="Unassembled WGS sequence"/>
</dbReference>
<feature type="domain" description="Cytochrome c" evidence="5">
    <location>
        <begin position="1145"/>
        <end position="1239"/>
    </location>
</feature>
<dbReference type="InterPro" id="IPR010496">
    <property type="entry name" value="AL/BT2_dom"/>
</dbReference>
<name>A0A1H6TD93_9BACT</name>
<evidence type="ECO:0000256" key="3">
    <source>
        <dbReference type="ARBA" id="ARBA00023004"/>
    </source>
</evidence>
<keyword evidence="7" id="KW-1185">Reference proteome</keyword>
<dbReference type="InterPro" id="IPR011042">
    <property type="entry name" value="6-blade_b-propeller_TolB-like"/>
</dbReference>
<dbReference type="InterPro" id="IPR013428">
    <property type="entry name" value="Membrane-bound_put_N"/>
</dbReference>
<evidence type="ECO:0000313" key="6">
    <source>
        <dbReference type="EMBL" id="SEI75057.1"/>
    </source>
</evidence>
<dbReference type="InterPro" id="IPR036909">
    <property type="entry name" value="Cyt_c-like_dom_sf"/>
</dbReference>
<proteinExistence type="predicted"/>
<dbReference type="Pfam" id="PF13646">
    <property type="entry name" value="HEAT_2"/>
    <property type="match status" value="1"/>
</dbReference>
<dbReference type="Pfam" id="PF00034">
    <property type="entry name" value="Cytochrom_C"/>
    <property type="match status" value="1"/>
</dbReference>
<dbReference type="Gene3D" id="3.40.50.1110">
    <property type="entry name" value="SGNH hydrolase"/>
    <property type="match status" value="1"/>
</dbReference>
<evidence type="ECO:0000256" key="1">
    <source>
        <dbReference type="ARBA" id="ARBA00022617"/>
    </source>
</evidence>
<dbReference type="InterPro" id="IPR016024">
    <property type="entry name" value="ARM-type_fold"/>
</dbReference>
<keyword evidence="2 4" id="KW-0479">Metal-binding</keyword>
<dbReference type="GO" id="GO:0046872">
    <property type="term" value="F:metal ion binding"/>
    <property type="evidence" value="ECO:0007669"/>
    <property type="project" value="UniProtKB-KW"/>
</dbReference>
<dbReference type="SUPFAM" id="SSF48371">
    <property type="entry name" value="ARM repeat"/>
    <property type="match status" value="1"/>
</dbReference>
<sequence length="1272" mass="142242">MPKTKRVSSRKCQRQRNPGIESAKIPITALASQARVNFPLTHCPSIRRNIGCLLLVFFASWLSACAPSKIPSDTFFDGHSFRGWNAHTASVWRIKNGVITGGSLKGNPRNEFLATDKVYKNFHLRLEYRLVGTEGFVNGGVQFHSQRTSHPANEMIGYQADIGAGYTGYLYDESRRKRFLAEADPDFVASIERPGQWNRYEVIARGRQVTILLNGQRTITYREQERDIPLEGHIALQIHGDSNAEISFRNLHIEELDDTVIPSNESTLSRFGSVQTRAPVPAFEDGTFQLLEEDVVVFVGQENFVREQRSGELESLLAAGFARQRPRFRSMAWEGDLVYEQWRDLNFGDWSDQLDAVGATVILAQFGQMEALDGPNRLADFEAAYNQLLEKFSHRTHKLVLVSPIRFEKPLASHAPDLRERNDDLQLYVKSMEKIASQRNALFVDLTRMPYGNRLTENGIHLTPEGLRLVSEEIARQLDVEIGELPSEEVRRAIVQKNRLWFDFWRPANWSFVYGDRVNQLYGQGAGAEPSLQVAFEQQLPLVENADAVIYDRIAGKEAPGVSVDPVVYSEMDALTPEEQLAGFTTAEGYSVNLFASELEGVVNPVQFAWDEDGRLYVACSPSYPQTLAGMPAQDYIQVLEDRDRDGVADSSWRFAENLKMVQGLEPGADGLYVCDFDRILYLRDTDGDKKADERQVLFSGFGVGDTHQLVNSITHGPDGTLWFTQGLHAISRVETPHGVARLDRAGVWRYHPRRLKLDSFFGGGMAGANCWGVAFDDYGQVFHKTGDRPEGYWTVPGLVPFPEQDGSRYHEDPNKAYQRNNPEQYHDVGPLFETSPKTTSLEIIGTSAMPEALQGAALIGGYFGSVVEVHQFQDAGAGFATRQLPRLITSADNSFRPVDVSVGPDGALYVADWFNPIIGHYQASYADPRRDKSHGRIWRITADARSSLTYPELSAMDEGQLLELLGSQERWLRYQAKRLLYYQPTETVVAAADALELHDRKDRFLLELIGVYQAHETVRPELLDRLLHSKDFRIRAYGARVLGDWASRMEGGALGRLRELVNDDHPRVRLEAVIAASYLRETPAIELVTAALEHALDPFLQYALRQSARSLQLLWETPFQEGELNPTSKVQNDFLRELLDQGPAVVSAGEALYEKACLACHQPGGKGLPGVYPPLLGSKRVTGDETKLIKIVLNGLTGPLDVAGEQYGAGTQSIPMPPMGGMSDQEIADVLTYIRKEFGNGSRAVAPEMVAKTRAEVSGRTKPWTARELDE</sequence>
<keyword evidence="3 4" id="KW-0408">Iron</keyword>
<dbReference type="Pfam" id="PF23500">
    <property type="entry name" value="DUF7133"/>
    <property type="match status" value="1"/>
</dbReference>
<evidence type="ECO:0000259" key="5">
    <source>
        <dbReference type="PROSITE" id="PS51007"/>
    </source>
</evidence>
<dbReference type="Gene3D" id="1.25.10.10">
    <property type="entry name" value="Leucine-rich Repeat Variant"/>
    <property type="match status" value="1"/>
</dbReference>
<dbReference type="PANTHER" id="PTHR33546:SF1">
    <property type="entry name" value="LARGE, MULTIFUNCTIONAL SECRETED PROTEIN"/>
    <property type="match status" value="1"/>
</dbReference>
<dbReference type="InterPro" id="IPR009056">
    <property type="entry name" value="Cyt_c-like_dom"/>
</dbReference>
<dbReference type="NCBIfam" id="TIGR02604">
    <property type="entry name" value="Piru_Ver_Nterm"/>
    <property type="match status" value="1"/>
</dbReference>
<dbReference type="Gene3D" id="1.10.760.10">
    <property type="entry name" value="Cytochrome c-like domain"/>
    <property type="match status" value="1"/>
</dbReference>
<dbReference type="Gene3D" id="2.120.10.30">
    <property type="entry name" value="TolB, C-terminal domain"/>
    <property type="match status" value="1"/>
</dbReference>
<dbReference type="PROSITE" id="PS51007">
    <property type="entry name" value="CYTC"/>
    <property type="match status" value="1"/>
</dbReference>
<keyword evidence="1 4" id="KW-0349">Heme</keyword>
<organism evidence="6 7">
    <name type="scientific">Cyclobacterium xiamenense</name>
    <dbReference type="NCBI Taxonomy" id="1297121"/>
    <lineage>
        <taxon>Bacteria</taxon>
        <taxon>Pseudomonadati</taxon>
        <taxon>Bacteroidota</taxon>
        <taxon>Cytophagia</taxon>
        <taxon>Cytophagales</taxon>
        <taxon>Cyclobacteriaceae</taxon>
        <taxon>Cyclobacterium</taxon>
    </lineage>
</organism>
<accession>A0A1H6TD93</accession>
<dbReference type="InterPro" id="IPR055557">
    <property type="entry name" value="DUF7133"/>
</dbReference>
<dbReference type="GO" id="GO:0009055">
    <property type="term" value="F:electron transfer activity"/>
    <property type="evidence" value="ECO:0007669"/>
    <property type="project" value="InterPro"/>
</dbReference>
<gene>
    <name evidence="6" type="ORF">SAMN05192553_101105</name>
</gene>
<dbReference type="InterPro" id="IPR011989">
    <property type="entry name" value="ARM-like"/>
</dbReference>
<dbReference type="SUPFAM" id="SSF63829">
    <property type="entry name" value="Calcium-dependent phosphotriesterase"/>
    <property type="match status" value="1"/>
</dbReference>
<dbReference type="OrthoDB" id="929868at2"/>
<dbReference type="STRING" id="1416801.SAMN05192553_101105"/>
<dbReference type="EMBL" id="FNZH01000001">
    <property type="protein sequence ID" value="SEI75057.1"/>
    <property type="molecule type" value="Genomic_DNA"/>
</dbReference>